<accession>A0AAV6FSZ0</accession>
<feature type="region of interest" description="Disordered" evidence="1">
    <location>
        <begin position="85"/>
        <end position="136"/>
    </location>
</feature>
<protein>
    <submittedName>
        <fullName evidence="2">Uncharacterized protein</fullName>
    </submittedName>
</protein>
<gene>
    <name evidence="2" type="ORF">AALO_G00248390</name>
</gene>
<keyword evidence="3" id="KW-1185">Reference proteome</keyword>
<sequence>MWRNSAMAEPSTRPEASGTFTRRKLGETVVCSRKEYSMYWDYVDDVKNDIKNKQQRERQKKFLELEEQGLISDSVTGEDIRTFIRSNELPRHDKSQQQHGLEQTKKSKIQKRTIKEKDGLLNGRRLPSITTPQTSAPDRTRLHLIENEIKHELNRKRYMRDIQEKRSQREKSIFEHRAAAQQAEVDTLTKTLRELENMRVHTKVQTKLLNQVLGNSTSVKSPQKITVPRRPTLQHLAPLPARGHDITNQVE</sequence>
<evidence type="ECO:0000313" key="3">
    <source>
        <dbReference type="Proteomes" id="UP000823561"/>
    </source>
</evidence>
<feature type="compositionally biased region" description="Basic and acidic residues" evidence="1">
    <location>
        <begin position="85"/>
        <end position="96"/>
    </location>
</feature>
<name>A0AAV6FSZ0_9TELE</name>
<feature type="region of interest" description="Disordered" evidence="1">
    <location>
        <begin position="220"/>
        <end position="251"/>
    </location>
</feature>
<dbReference type="AlphaFoldDB" id="A0AAV6FSZ0"/>
<organism evidence="2 3">
    <name type="scientific">Alosa alosa</name>
    <name type="common">allis shad</name>
    <dbReference type="NCBI Taxonomy" id="278164"/>
    <lineage>
        <taxon>Eukaryota</taxon>
        <taxon>Metazoa</taxon>
        <taxon>Chordata</taxon>
        <taxon>Craniata</taxon>
        <taxon>Vertebrata</taxon>
        <taxon>Euteleostomi</taxon>
        <taxon>Actinopterygii</taxon>
        <taxon>Neopterygii</taxon>
        <taxon>Teleostei</taxon>
        <taxon>Clupei</taxon>
        <taxon>Clupeiformes</taxon>
        <taxon>Clupeoidei</taxon>
        <taxon>Clupeidae</taxon>
        <taxon>Alosa</taxon>
    </lineage>
</organism>
<evidence type="ECO:0000313" key="2">
    <source>
        <dbReference type="EMBL" id="KAG5265969.1"/>
    </source>
</evidence>
<comment type="caution">
    <text evidence="2">The sequence shown here is derived from an EMBL/GenBank/DDBJ whole genome shotgun (WGS) entry which is preliminary data.</text>
</comment>
<reference evidence="2" key="1">
    <citation type="submission" date="2020-10" db="EMBL/GenBank/DDBJ databases">
        <title>Chromosome-scale genome assembly of the Allis shad, Alosa alosa.</title>
        <authorList>
            <person name="Margot Z."/>
            <person name="Christophe K."/>
            <person name="Cabau C."/>
            <person name="Louis A."/>
            <person name="Berthelot C."/>
            <person name="Parey E."/>
            <person name="Roest Crollius H."/>
            <person name="Montfort J."/>
            <person name="Robinson-Rechavi M."/>
            <person name="Bucao C."/>
            <person name="Bouchez O."/>
            <person name="Gislard M."/>
            <person name="Lluch J."/>
            <person name="Milhes M."/>
            <person name="Lampietro C."/>
            <person name="Lopez Roques C."/>
            <person name="Donnadieu C."/>
            <person name="Braasch I."/>
            <person name="Desvignes T."/>
            <person name="Postlethwait J."/>
            <person name="Bobe J."/>
            <person name="Guiguen Y."/>
        </authorList>
    </citation>
    <scope>NUCLEOTIDE SEQUENCE</scope>
    <source>
        <strain evidence="2">M-15738</strain>
        <tissue evidence="2">Blood</tissue>
    </source>
</reference>
<evidence type="ECO:0000256" key="1">
    <source>
        <dbReference type="SAM" id="MobiDB-lite"/>
    </source>
</evidence>
<dbReference type="EMBL" id="JADWDJ010000019">
    <property type="protein sequence ID" value="KAG5265969.1"/>
    <property type="molecule type" value="Genomic_DNA"/>
</dbReference>
<proteinExistence type="predicted"/>
<dbReference type="Proteomes" id="UP000823561">
    <property type="component" value="Chromosome 19"/>
</dbReference>